<gene>
    <name evidence="1" type="ORF">FXB38_22710</name>
</gene>
<dbReference type="Proteomes" id="UP000324853">
    <property type="component" value="Unassembled WGS sequence"/>
</dbReference>
<sequence length="278" mass="29999">MKTSKKDTQAPLLDLVEVCADGTSLGKTTLANRICHLYRETGRPVTRVRIESSRRREHDSKVADRNIFVPLEDFTTVATRTGGLVGVLAPMFEAILQIPRSGSAVVVDWPGGTAGHRLEVLAATAFDQTINSLNVRALSMVLTTCSSEHMGQAERHLKNLEQIAPRLPRALALSGRAGPFDWPAGSEPAEALTRLKTAAGDIPTLRIPLVTGRALQVCADAGLDVASALLMNFDELAVRLGVHVFRASACVSEIALWWQRTGSELRKVLEVKHAGVPA</sequence>
<dbReference type="OrthoDB" id="8221126at2"/>
<evidence type="ECO:0000313" key="2">
    <source>
        <dbReference type="Proteomes" id="UP000324853"/>
    </source>
</evidence>
<keyword evidence="2" id="KW-1185">Reference proteome</keyword>
<proteinExistence type="predicted"/>
<protein>
    <recommendedName>
        <fullName evidence="3">ParA family protein</fullName>
    </recommendedName>
</protein>
<accession>A0A5S4WX69</accession>
<dbReference type="SUPFAM" id="SSF52540">
    <property type="entry name" value="P-loop containing nucleoside triphosphate hydrolases"/>
    <property type="match status" value="1"/>
</dbReference>
<dbReference type="AlphaFoldDB" id="A0A5S4WX69"/>
<reference evidence="1 2" key="1">
    <citation type="submission" date="2019-08" db="EMBL/GenBank/DDBJ databases">
        <title>Bradyrhizobium hipponensis sp. nov., a rhizobium isolated from a Lupinus angustifolius root nodule in Tunisia.</title>
        <authorList>
            <person name="Off K."/>
            <person name="Rejili M."/>
            <person name="Mars M."/>
            <person name="Brachmann A."/>
            <person name="Marin M."/>
        </authorList>
    </citation>
    <scope>NUCLEOTIDE SEQUENCE [LARGE SCALE GENOMIC DNA]</scope>
    <source>
        <strain evidence="1 2">CTAW11</strain>
    </source>
</reference>
<name>A0A5S4WX69_9BRAD</name>
<dbReference type="RefSeq" id="WP_148753196.1">
    <property type="nucleotide sequence ID" value="NZ_VSSR01000038.1"/>
</dbReference>
<dbReference type="EMBL" id="VSSR01000038">
    <property type="protein sequence ID" value="TYL81649.1"/>
    <property type="molecule type" value="Genomic_DNA"/>
</dbReference>
<evidence type="ECO:0008006" key="3">
    <source>
        <dbReference type="Google" id="ProtNLM"/>
    </source>
</evidence>
<evidence type="ECO:0000313" key="1">
    <source>
        <dbReference type="EMBL" id="TYL81649.1"/>
    </source>
</evidence>
<organism evidence="1 2">
    <name type="scientific">Bradyrhizobium cytisi</name>
    <dbReference type="NCBI Taxonomy" id="515489"/>
    <lineage>
        <taxon>Bacteria</taxon>
        <taxon>Pseudomonadati</taxon>
        <taxon>Pseudomonadota</taxon>
        <taxon>Alphaproteobacteria</taxon>
        <taxon>Hyphomicrobiales</taxon>
        <taxon>Nitrobacteraceae</taxon>
        <taxon>Bradyrhizobium</taxon>
    </lineage>
</organism>
<dbReference type="InterPro" id="IPR027417">
    <property type="entry name" value="P-loop_NTPase"/>
</dbReference>
<comment type="caution">
    <text evidence="1">The sequence shown here is derived from an EMBL/GenBank/DDBJ whole genome shotgun (WGS) entry which is preliminary data.</text>
</comment>